<feature type="compositionally biased region" description="Basic and acidic residues" evidence="2">
    <location>
        <begin position="263"/>
        <end position="274"/>
    </location>
</feature>
<protein>
    <submittedName>
        <fullName evidence="5">Retrovirus-related Pol polyprotein from type-2 retrotransposable element R2DM</fullName>
    </submittedName>
</protein>
<dbReference type="SMART" id="SM00355">
    <property type="entry name" value="ZnF_C2H2"/>
    <property type="match status" value="3"/>
</dbReference>
<feature type="domain" description="Reverse transcriptase" evidence="4">
    <location>
        <begin position="463"/>
        <end position="749"/>
    </location>
</feature>
<reference evidence="5 6" key="1">
    <citation type="submission" date="2015-01" db="EMBL/GenBank/DDBJ databases">
        <title>Evolution of Trichinella species and genotypes.</title>
        <authorList>
            <person name="Korhonen P.K."/>
            <person name="Edoardo P."/>
            <person name="Giuseppe L.R."/>
            <person name="Gasser R.B."/>
        </authorList>
    </citation>
    <scope>NUCLEOTIDE SEQUENCE [LARGE SCALE GENOMIC DNA]</scope>
    <source>
        <strain evidence="5">ISS37</strain>
    </source>
</reference>
<dbReference type="PROSITE" id="PS00028">
    <property type="entry name" value="ZINC_FINGER_C2H2_1"/>
    <property type="match status" value="1"/>
</dbReference>
<dbReference type="AlphaFoldDB" id="A0A0V0REB5"/>
<dbReference type="Pfam" id="PF13912">
    <property type="entry name" value="zf-C2H2_6"/>
    <property type="match status" value="1"/>
</dbReference>
<dbReference type="Gene3D" id="3.30.70.270">
    <property type="match status" value="1"/>
</dbReference>
<keyword evidence="1" id="KW-0863">Zinc-finger</keyword>
<name>A0A0V0REB5_9BILA</name>
<keyword evidence="1" id="KW-0479">Metal-binding</keyword>
<dbReference type="Proteomes" id="UP000054630">
    <property type="component" value="Unassembled WGS sequence"/>
</dbReference>
<keyword evidence="1" id="KW-0862">Zinc</keyword>
<dbReference type="InterPro" id="IPR043502">
    <property type="entry name" value="DNA/RNA_pol_sf"/>
</dbReference>
<proteinExistence type="predicted"/>
<dbReference type="STRING" id="6336.A0A0V0REB5"/>
<evidence type="ECO:0000256" key="1">
    <source>
        <dbReference type="PROSITE-ProRule" id="PRU00042"/>
    </source>
</evidence>
<dbReference type="OrthoDB" id="5920023at2759"/>
<dbReference type="Pfam" id="PF00078">
    <property type="entry name" value="RVT_1"/>
    <property type="match status" value="1"/>
</dbReference>
<dbReference type="EMBL" id="JYDL01000257">
    <property type="protein sequence ID" value="KRX12851.1"/>
    <property type="molecule type" value="Genomic_DNA"/>
</dbReference>
<dbReference type="PROSITE" id="PS50878">
    <property type="entry name" value="RT_POL"/>
    <property type="match status" value="1"/>
</dbReference>
<evidence type="ECO:0000259" key="4">
    <source>
        <dbReference type="PROSITE" id="PS50878"/>
    </source>
</evidence>
<keyword evidence="6" id="KW-1185">Reference proteome</keyword>
<feature type="compositionally biased region" description="Polar residues" evidence="2">
    <location>
        <begin position="247"/>
        <end position="261"/>
    </location>
</feature>
<accession>A0A0V0REB5</accession>
<dbReference type="InterPro" id="IPR043128">
    <property type="entry name" value="Rev_trsase/Diguanyl_cyclase"/>
</dbReference>
<evidence type="ECO:0000256" key="2">
    <source>
        <dbReference type="SAM" id="MobiDB-lite"/>
    </source>
</evidence>
<dbReference type="PROSITE" id="PS50157">
    <property type="entry name" value="ZINC_FINGER_C2H2_2"/>
    <property type="match status" value="1"/>
</dbReference>
<comment type="caution">
    <text evidence="5">The sequence shown here is derived from an EMBL/GenBank/DDBJ whole genome shotgun (WGS) entry which is preliminary data.</text>
</comment>
<gene>
    <name evidence="5" type="primary">pol</name>
    <name evidence="5" type="ORF">T07_3793</name>
</gene>
<feature type="region of interest" description="Disordered" evidence="2">
    <location>
        <begin position="323"/>
        <end position="348"/>
    </location>
</feature>
<dbReference type="InterPro" id="IPR000477">
    <property type="entry name" value="RT_dom"/>
</dbReference>
<dbReference type="CDD" id="cd01650">
    <property type="entry name" value="RT_nLTR_like"/>
    <property type="match status" value="1"/>
</dbReference>
<evidence type="ECO:0000313" key="5">
    <source>
        <dbReference type="EMBL" id="KRX12851.1"/>
    </source>
</evidence>
<evidence type="ECO:0000259" key="3">
    <source>
        <dbReference type="PROSITE" id="PS50157"/>
    </source>
</evidence>
<evidence type="ECO:0000313" key="6">
    <source>
        <dbReference type="Proteomes" id="UP000054630"/>
    </source>
</evidence>
<sequence length="1149" mass="127538">MAAIRVNYPGPFTCQKCTFTETVFARFVTHCTHHALNVNLACSICGKDFTSINAVASHFPHCKKGTKRNETPIDAPTNTEMHVSTHNTHICTVCSRAFNSFAGLRLHEKRAHPATFAASSQKPTKHQWTIDHLREAKEVEDQLTDSNSCSAKSFAEALSSKWSEAISVDMAKYLRKKLRRVDINFNAHNRGTTDGDTSGLLPEVVGKSISLEGVGGKNRAALIGEEIHGVGVLSMRKTSGFRVEIVGQTTPSPNKSSNALSPQHRDRDPGRDLRHHLEDSLTSCNSELEGLLNFLTNKILNSKPEDRNKYVDDVISIVTEFVCKPNGHQPPPAPKKRTKEEPKNRRQKIRSKYAKMQSLFKRDPKRIAAHLIKNQPLCNVSCPIDAAESALRQRLSQRPSVDAAPFTSKCPPNSKNILDPISPEEVTLHLQRMKIHTSAGPDGIQVSHLRSCDPVCLAKAFNLFLLARHIPQQLKDCRTTLIPKIDHPRPDAEDYRPITVASSLYRLFSKIVTRRLEDSLSLHPRQKAFRSGTDGAFDNTSTLMTIIRNAHKRGRELNIVSIDLAKAFDTINHTSIDRALRMQGLDVDSRALIAQMVTGSSTIIKGDGGAFSNRIEINQGVRQGDPISPLLFNSVMDELIERLEKSKVGFKFMGEEITTLAFADDVTLISRSHRGMAKLLSITLDFLNERGLSLNVNKCKGIRLVRTPKTKSLVQDTSKAFRVPNIGEEKQYIPMVPSGNVIKFLGIQITLNGKPHFELAPLEGTLERIRKAPLKPAQKLATVRDYLIPSLEYKLGVPGISMKLLESVDAAIRLTVKRFLHLQITGMNSMFLTMPIKEGGLGLRPLTTQRIARVAVGTNSMMTSMDNVSRVVANTATLRKPLLSALEHFAVPAATKGAIREGKQNLLREEIAQLSETYQGSCLPSFKKGSLVNSWLRGTCGMRSRDYITGLKLRFGVIETRSQKWRGRTPQNPDALLCRHCGHLSGYRETAAHISQKCPTTHATIIQRHNKIVNLVADRAKREGFAVHVEPAIKSGGNVFKPDLVLVKDGAAHIVDVAVPWEKGTSMHEKHQKKTNEYSPTVEEVRAQFDAETCTVGAIIIGARSSWCPSNNRSLKACGLHLPKKFKRLLCRVALEGTCKIFQNFFTLT</sequence>
<feature type="region of interest" description="Disordered" evidence="2">
    <location>
        <begin position="247"/>
        <end position="274"/>
    </location>
</feature>
<dbReference type="InterPro" id="IPR013087">
    <property type="entry name" value="Znf_C2H2_type"/>
</dbReference>
<organism evidence="5 6">
    <name type="scientific">Trichinella nelsoni</name>
    <dbReference type="NCBI Taxonomy" id="6336"/>
    <lineage>
        <taxon>Eukaryota</taxon>
        <taxon>Metazoa</taxon>
        <taxon>Ecdysozoa</taxon>
        <taxon>Nematoda</taxon>
        <taxon>Enoplea</taxon>
        <taxon>Dorylaimia</taxon>
        <taxon>Trichinellida</taxon>
        <taxon>Trichinellidae</taxon>
        <taxon>Trichinella</taxon>
    </lineage>
</organism>
<dbReference type="PANTHER" id="PTHR19446">
    <property type="entry name" value="REVERSE TRANSCRIPTASES"/>
    <property type="match status" value="1"/>
</dbReference>
<dbReference type="GO" id="GO:0008270">
    <property type="term" value="F:zinc ion binding"/>
    <property type="evidence" value="ECO:0007669"/>
    <property type="project" value="UniProtKB-KW"/>
</dbReference>
<dbReference type="SUPFAM" id="SSF56672">
    <property type="entry name" value="DNA/RNA polymerases"/>
    <property type="match status" value="1"/>
</dbReference>
<feature type="domain" description="C2H2-type" evidence="3">
    <location>
        <begin position="89"/>
        <end position="112"/>
    </location>
</feature>